<dbReference type="AlphaFoldDB" id="A0A6C2C8D1"/>
<reference evidence="1 2" key="1">
    <citation type="submission" date="2019-01" db="EMBL/GenBank/DDBJ databases">
        <title>Weissella sp. nov., a novel lactic acid bacterium isolated from animal feces.</title>
        <authorList>
            <person name="Wang L.-T."/>
        </authorList>
    </citation>
    <scope>NUCLEOTIDE SEQUENCE [LARGE SCALE GENOMIC DNA]</scope>
    <source>
        <strain evidence="1 2">8H-2</strain>
    </source>
</reference>
<proteinExistence type="predicted"/>
<dbReference type="EMBL" id="SDGZ01000013">
    <property type="protein sequence ID" value="TYC49882.1"/>
    <property type="molecule type" value="Genomic_DNA"/>
</dbReference>
<dbReference type="OrthoDB" id="9796381at2"/>
<keyword evidence="2" id="KW-1185">Reference proteome</keyword>
<dbReference type="Proteomes" id="UP000371977">
    <property type="component" value="Unassembled WGS sequence"/>
</dbReference>
<name>A0A6C2C8D1_9LACO</name>
<organism evidence="1 2">
    <name type="scientific">Weissella muntiaci</name>
    <dbReference type="NCBI Taxonomy" id="2508881"/>
    <lineage>
        <taxon>Bacteria</taxon>
        <taxon>Bacillati</taxon>
        <taxon>Bacillota</taxon>
        <taxon>Bacilli</taxon>
        <taxon>Lactobacillales</taxon>
        <taxon>Lactobacillaceae</taxon>
        <taxon>Weissella</taxon>
    </lineage>
</organism>
<evidence type="ECO:0008006" key="3">
    <source>
        <dbReference type="Google" id="ProtNLM"/>
    </source>
</evidence>
<evidence type="ECO:0000313" key="2">
    <source>
        <dbReference type="Proteomes" id="UP000371977"/>
    </source>
</evidence>
<gene>
    <name evidence="1" type="ORF">ESZ50_04640</name>
</gene>
<dbReference type="RefSeq" id="WP_148622441.1">
    <property type="nucleotide sequence ID" value="NZ_SDGZ01000013.1"/>
</dbReference>
<evidence type="ECO:0000313" key="1">
    <source>
        <dbReference type="EMBL" id="TYC49882.1"/>
    </source>
</evidence>
<comment type="caution">
    <text evidence="1">The sequence shown here is derived from an EMBL/GenBank/DDBJ whole genome shotgun (WGS) entry which is preliminary data.</text>
</comment>
<accession>A0A6C2C8D1</accession>
<sequence>MKVSILDLLEFLWWSGILTTLSWRANEFIKSHTKNKNLLLLNTWAAQAITFAENNAGNNMDLATTFIQKRLAANNLQGRFSNQQIEAVILQANKAIKGE</sequence>
<protein>
    <recommendedName>
        <fullName evidence="3">Phage holin</fullName>
    </recommendedName>
</protein>